<dbReference type="InterPro" id="IPR000719">
    <property type="entry name" value="Prot_kinase_dom"/>
</dbReference>
<dbReference type="AlphaFoldDB" id="A0A8H6PQD8"/>
<feature type="region of interest" description="Disordered" evidence="8">
    <location>
        <begin position="158"/>
        <end position="179"/>
    </location>
</feature>
<evidence type="ECO:0000313" key="13">
    <source>
        <dbReference type="Proteomes" id="UP000662466"/>
    </source>
</evidence>
<dbReference type="PROSITE" id="PS00107">
    <property type="entry name" value="PROTEIN_KINASE_ATP"/>
    <property type="match status" value="1"/>
</dbReference>
<evidence type="ECO:0000256" key="8">
    <source>
        <dbReference type="SAM" id="MobiDB-lite"/>
    </source>
</evidence>
<evidence type="ECO:0000256" key="7">
    <source>
        <dbReference type="PROSITE-ProRule" id="PRU10141"/>
    </source>
</evidence>
<organism evidence="11 13">
    <name type="scientific">Aspergillus hiratsukae</name>
    <dbReference type="NCBI Taxonomy" id="1194566"/>
    <lineage>
        <taxon>Eukaryota</taxon>
        <taxon>Fungi</taxon>
        <taxon>Dikarya</taxon>
        <taxon>Ascomycota</taxon>
        <taxon>Pezizomycotina</taxon>
        <taxon>Eurotiomycetes</taxon>
        <taxon>Eurotiomycetidae</taxon>
        <taxon>Eurotiales</taxon>
        <taxon>Aspergillaceae</taxon>
        <taxon>Aspergillus</taxon>
        <taxon>Aspergillus subgen. Fumigati</taxon>
    </lineage>
</organism>
<keyword evidence="3" id="KW-0808">Transferase</keyword>
<dbReference type="EMBL" id="JACBAF010002292">
    <property type="protein sequence ID" value="KAF7158224.1"/>
    <property type="molecule type" value="Genomic_DNA"/>
</dbReference>
<dbReference type="GO" id="GO:0035556">
    <property type="term" value="P:intracellular signal transduction"/>
    <property type="evidence" value="ECO:0007669"/>
    <property type="project" value="TreeGrafter"/>
</dbReference>
<dbReference type="InterPro" id="IPR011009">
    <property type="entry name" value="Kinase-like_dom_sf"/>
</dbReference>
<comment type="caution">
    <text evidence="11">The sequence shown here is derived from an EMBL/GenBank/DDBJ whole genome shotgun (WGS) entry which is preliminary data.</text>
</comment>
<dbReference type="GO" id="GO:0004674">
    <property type="term" value="F:protein serine/threonine kinase activity"/>
    <property type="evidence" value="ECO:0007669"/>
    <property type="project" value="UniProtKB-KW"/>
</dbReference>
<keyword evidence="2" id="KW-0723">Serine/threonine-protein kinase</keyword>
<dbReference type="InterPro" id="IPR017441">
    <property type="entry name" value="Protein_kinase_ATP_BS"/>
</dbReference>
<dbReference type="PANTHER" id="PTHR24346:SF82">
    <property type="entry name" value="KP78A-RELATED"/>
    <property type="match status" value="1"/>
</dbReference>
<evidence type="ECO:0000313" key="11">
    <source>
        <dbReference type="EMBL" id="KAF7158224.1"/>
    </source>
</evidence>
<keyword evidence="4 7" id="KW-0547">Nucleotide-binding</keyword>
<feature type="compositionally biased region" description="Polar residues" evidence="8">
    <location>
        <begin position="160"/>
        <end position="179"/>
    </location>
</feature>
<keyword evidence="6 7" id="KW-0067">ATP-binding</keyword>
<dbReference type="InterPro" id="IPR008271">
    <property type="entry name" value="Ser/Thr_kinase_AS"/>
</dbReference>
<name>A0A8H6PQD8_9EURO</name>
<evidence type="ECO:0000256" key="5">
    <source>
        <dbReference type="ARBA" id="ARBA00022777"/>
    </source>
</evidence>
<dbReference type="Pfam" id="PF00069">
    <property type="entry name" value="Pkinase"/>
    <property type="match status" value="1"/>
</dbReference>
<feature type="binding site" evidence="7">
    <location>
        <position position="289"/>
    </location>
    <ligand>
        <name>ATP</name>
        <dbReference type="ChEBI" id="CHEBI:30616"/>
    </ligand>
</feature>
<evidence type="ECO:0000313" key="12">
    <source>
        <dbReference type="Proteomes" id="UP000630445"/>
    </source>
</evidence>
<dbReference type="PROSITE" id="PS50011">
    <property type="entry name" value="PROTEIN_KINASE_DOM"/>
    <property type="match status" value="1"/>
</dbReference>
<accession>A0A8H6PQD8</accession>
<dbReference type="GO" id="GO:0005524">
    <property type="term" value="F:ATP binding"/>
    <property type="evidence" value="ECO:0007669"/>
    <property type="project" value="UniProtKB-UniRule"/>
</dbReference>
<evidence type="ECO:0000313" key="10">
    <source>
        <dbReference type="EMBL" id="KAF7118795.1"/>
    </source>
</evidence>
<dbReference type="GO" id="GO:0005737">
    <property type="term" value="C:cytoplasm"/>
    <property type="evidence" value="ECO:0007669"/>
    <property type="project" value="TreeGrafter"/>
</dbReference>
<dbReference type="Gene3D" id="1.10.510.10">
    <property type="entry name" value="Transferase(Phosphotransferase) domain 1"/>
    <property type="match status" value="1"/>
</dbReference>
<feature type="region of interest" description="Disordered" evidence="8">
    <location>
        <begin position="97"/>
        <end position="127"/>
    </location>
</feature>
<evidence type="ECO:0000256" key="2">
    <source>
        <dbReference type="ARBA" id="ARBA00022527"/>
    </source>
</evidence>
<feature type="compositionally biased region" description="Low complexity" evidence="8">
    <location>
        <begin position="103"/>
        <end position="125"/>
    </location>
</feature>
<reference evidence="11" key="1">
    <citation type="submission" date="2020-06" db="EMBL/GenBank/DDBJ databases">
        <title>Draft genome sequences of strains closely related to Aspergillus parafelis and Aspergillus hiratsukae.</title>
        <authorList>
            <person name="Dos Santos R.A.C."/>
            <person name="Rivero-Menendez O."/>
            <person name="Steenwyk J.L."/>
            <person name="Mead M.E."/>
            <person name="Goldman G.H."/>
            <person name="Alastruey-Izquierdo A."/>
            <person name="Rokas A."/>
        </authorList>
    </citation>
    <scope>NUCLEOTIDE SEQUENCE</scope>
    <source>
        <strain evidence="10">CNM-CM5793</strain>
        <strain evidence="11">CNM-CM6106</strain>
    </source>
</reference>
<keyword evidence="5" id="KW-0418">Kinase</keyword>
<dbReference type="Proteomes" id="UP000662466">
    <property type="component" value="Unassembled WGS sequence"/>
</dbReference>
<protein>
    <recommendedName>
        <fullName evidence="9">Protein kinase domain-containing protein</fullName>
    </recommendedName>
</protein>
<gene>
    <name evidence="10" type="ORF">CNMCM5793_008420</name>
    <name evidence="11" type="ORF">CNMCM6106_004590</name>
</gene>
<dbReference type="EMBL" id="JACBAD010002059">
    <property type="protein sequence ID" value="KAF7118795.1"/>
    <property type="molecule type" value="Genomic_DNA"/>
</dbReference>
<proteinExistence type="inferred from homology"/>
<dbReference type="SUPFAM" id="SSF56112">
    <property type="entry name" value="Protein kinase-like (PK-like)"/>
    <property type="match status" value="1"/>
</dbReference>
<dbReference type="SMART" id="SM00220">
    <property type="entry name" value="S_TKc"/>
    <property type="match status" value="1"/>
</dbReference>
<dbReference type="PROSITE" id="PS00108">
    <property type="entry name" value="PROTEIN_KINASE_ST"/>
    <property type="match status" value="1"/>
</dbReference>
<keyword evidence="12" id="KW-1185">Reference proteome</keyword>
<dbReference type="Proteomes" id="UP000630445">
    <property type="component" value="Unassembled WGS sequence"/>
</dbReference>
<sequence>MPHSEGCSPSGREAMQEHDPGYYYPHSIFPSEKSGQQVMAGSVHTGRSERSTETDGLNCSLQACKRSDDVPCYSSEAGPSGTKSSLVSDTLKIAKTGTTASTSPQSDFSCPQPPSSSSSFRTPPSKQAPINLASIAFKSLFRRLDTRVNDVHKQAMRSAPNVSTKNDTNSVGEQCDSSSSRAVKQTGLHLASRSDSSLILVKSRTWGAIPDHFEIPDFSIPVEGKGKSPLGDATLPDAFTVDSCKLSDEFADTSIIPGLRGKIIGKGVTATVKLMHGKGPGKQHYFAVKQFRRSRKESLQAYDRKVKVEFSIARTLHHPNIVETVRLCSHAGRWFHVMEYCSQGDLFTIVQQRYLSFESQMCLFKQLFQGVAYLHSIGVAHRDIKLENLLLTGNSHLKITDFGCAKVFSEFHPSLRSNDGGCAKVFGKIRKCGPGVCGSLPYIAPEVLAEDRMYPCNPYATSCHDLLTVVRPAGSYDPRLLDIWSCAIVCLAMVHCGTPWGAAEIKDAGYSRYLKWWEEFLTSKPDGIITGDENPKIGKFFSDLPTMPLRRLLLRMLHPIPERRANICDVMNDRWVKRIECCCPEPGKPSNCCVVFNGHVYPKRHNHLPPPKKGFFQRYI</sequence>
<feature type="region of interest" description="Disordered" evidence="8">
    <location>
        <begin position="1"/>
        <end position="60"/>
    </location>
</feature>
<dbReference type="PANTHER" id="PTHR24346">
    <property type="entry name" value="MAP/MICROTUBULE AFFINITY-REGULATING KINASE"/>
    <property type="match status" value="1"/>
</dbReference>
<evidence type="ECO:0000256" key="1">
    <source>
        <dbReference type="ARBA" id="ARBA00010791"/>
    </source>
</evidence>
<feature type="domain" description="Protein kinase" evidence="9">
    <location>
        <begin position="258"/>
        <end position="576"/>
    </location>
</feature>
<evidence type="ECO:0000259" key="9">
    <source>
        <dbReference type="PROSITE" id="PS50011"/>
    </source>
</evidence>
<evidence type="ECO:0000256" key="3">
    <source>
        <dbReference type="ARBA" id="ARBA00022679"/>
    </source>
</evidence>
<dbReference type="OrthoDB" id="4062651at2759"/>
<evidence type="ECO:0000256" key="6">
    <source>
        <dbReference type="ARBA" id="ARBA00022840"/>
    </source>
</evidence>
<evidence type="ECO:0000256" key="4">
    <source>
        <dbReference type="ARBA" id="ARBA00022741"/>
    </source>
</evidence>
<comment type="similarity">
    <text evidence="1">Belongs to the protein kinase superfamily. CAMK Ser/Thr protein kinase family. NIM1 subfamily.</text>
</comment>